<dbReference type="EMBL" id="JAMWDU010000003">
    <property type="protein sequence ID" value="MCP8887376.1"/>
    <property type="molecule type" value="Genomic_DNA"/>
</dbReference>
<feature type="signal peptide" evidence="2">
    <location>
        <begin position="1"/>
        <end position="21"/>
    </location>
</feature>
<sequence>MRKLSLLAFAAAMSTSTMAIAQEELISVDLSGISDALATELNIEIDDVPQTIDLSADVAAAVCGVEVATLEDSCVAITTTADLIAAIENDDDDGSIDANSAREFAPGQQDGPAKDYAPGQQDGDAKDSAPGQMKKSADTDGDDSAEDDDSTED</sequence>
<dbReference type="Proteomes" id="UP001060275">
    <property type="component" value="Unassembled WGS sequence"/>
</dbReference>
<evidence type="ECO:0000313" key="3">
    <source>
        <dbReference type="EMBL" id="MCP8887376.1"/>
    </source>
</evidence>
<gene>
    <name evidence="3" type="ORF">NF348_09690</name>
</gene>
<evidence type="ECO:0000313" key="4">
    <source>
        <dbReference type="Proteomes" id="UP001060275"/>
    </source>
</evidence>
<keyword evidence="4" id="KW-1185">Reference proteome</keyword>
<evidence type="ECO:0000256" key="1">
    <source>
        <dbReference type="SAM" id="MobiDB-lite"/>
    </source>
</evidence>
<feature type="chain" id="PRO_5040437649" evidence="2">
    <location>
        <begin position="22"/>
        <end position="153"/>
    </location>
</feature>
<accession>A0A9Q4FRE9</accession>
<reference evidence="3" key="1">
    <citation type="submission" date="2022-06" db="EMBL/GenBank/DDBJ databases">
        <title>Devosia sp. XJ19-45 genome assembly.</title>
        <authorList>
            <person name="Li B."/>
            <person name="Cai M."/>
            <person name="Nie G."/>
            <person name="Li W."/>
        </authorList>
    </citation>
    <scope>NUCLEOTIDE SEQUENCE</scope>
    <source>
        <strain evidence="3">XJ19-45</strain>
    </source>
</reference>
<protein>
    <submittedName>
        <fullName evidence="3">Uncharacterized protein</fullName>
    </submittedName>
</protein>
<name>A0A9Q4FRE9_9HYPH</name>
<organism evidence="3 4">
    <name type="scientific">Devosia ureilytica</name>
    <dbReference type="NCBI Taxonomy" id="2952754"/>
    <lineage>
        <taxon>Bacteria</taxon>
        <taxon>Pseudomonadati</taxon>
        <taxon>Pseudomonadota</taxon>
        <taxon>Alphaproteobacteria</taxon>
        <taxon>Hyphomicrobiales</taxon>
        <taxon>Devosiaceae</taxon>
        <taxon>Devosia</taxon>
    </lineage>
</organism>
<evidence type="ECO:0000256" key="2">
    <source>
        <dbReference type="SAM" id="SignalP"/>
    </source>
</evidence>
<dbReference type="RefSeq" id="WP_254674455.1">
    <property type="nucleotide sequence ID" value="NZ_JAMWDU010000003.1"/>
</dbReference>
<proteinExistence type="predicted"/>
<keyword evidence="2" id="KW-0732">Signal</keyword>
<feature type="compositionally biased region" description="Acidic residues" evidence="1">
    <location>
        <begin position="139"/>
        <end position="153"/>
    </location>
</feature>
<comment type="caution">
    <text evidence="3">The sequence shown here is derived from an EMBL/GenBank/DDBJ whole genome shotgun (WGS) entry which is preliminary data.</text>
</comment>
<feature type="region of interest" description="Disordered" evidence="1">
    <location>
        <begin position="90"/>
        <end position="153"/>
    </location>
</feature>
<dbReference type="AlphaFoldDB" id="A0A9Q4FRE9"/>